<feature type="domain" description="Heterokaryon incompatibility" evidence="1">
    <location>
        <begin position="1"/>
        <end position="133"/>
    </location>
</feature>
<evidence type="ECO:0000313" key="3">
    <source>
        <dbReference type="Proteomes" id="UP000034182"/>
    </source>
</evidence>
<accession>A0A0G2GUN0</accession>
<reference evidence="2 3" key="2">
    <citation type="submission" date="2015-05" db="EMBL/GenBank/DDBJ databases">
        <title>Distinctive expansion of gene families associated with plant cell wall degradation and secondary metabolism in the genomes of grapevine trunk pathogens.</title>
        <authorList>
            <person name="Lawrence D.P."/>
            <person name="Travadon R."/>
            <person name="Rolshausen P.E."/>
            <person name="Baumgartner K."/>
        </authorList>
    </citation>
    <scope>NUCLEOTIDE SEQUENCE [LARGE SCALE GENOMIC DNA]</scope>
    <source>
        <strain evidence="2">DS831</strain>
    </source>
</reference>
<gene>
    <name evidence="2" type="ORF">UCDDS831_g01016</name>
</gene>
<dbReference type="Pfam" id="PF06985">
    <property type="entry name" value="HET"/>
    <property type="match status" value="1"/>
</dbReference>
<dbReference type="AlphaFoldDB" id="A0A0G2GUN0"/>
<name>A0A0G2GUN0_9PEZI</name>
<dbReference type="InterPro" id="IPR010730">
    <property type="entry name" value="HET"/>
</dbReference>
<organism evidence="2 3">
    <name type="scientific">Diplodia seriata</name>
    <dbReference type="NCBI Taxonomy" id="420778"/>
    <lineage>
        <taxon>Eukaryota</taxon>
        <taxon>Fungi</taxon>
        <taxon>Dikarya</taxon>
        <taxon>Ascomycota</taxon>
        <taxon>Pezizomycotina</taxon>
        <taxon>Dothideomycetes</taxon>
        <taxon>Dothideomycetes incertae sedis</taxon>
        <taxon>Botryosphaeriales</taxon>
        <taxon>Botryosphaeriaceae</taxon>
        <taxon>Diplodia</taxon>
    </lineage>
</organism>
<reference evidence="2 3" key="1">
    <citation type="submission" date="2015-03" db="EMBL/GenBank/DDBJ databases">
        <authorList>
            <person name="Morales-Cruz A."/>
            <person name="Amrine K.C."/>
            <person name="Cantu D."/>
        </authorList>
    </citation>
    <scope>NUCLEOTIDE SEQUENCE [LARGE SCALE GENOMIC DNA]</scope>
    <source>
        <strain evidence="2">DS831</strain>
    </source>
</reference>
<dbReference type="PANTHER" id="PTHR33112">
    <property type="entry name" value="DOMAIN PROTEIN, PUTATIVE-RELATED"/>
    <property type="match status" value="1"/>
</dbReference>
<proteinExistence type="predicted"/>
<evidence type="ECO:0000259" key="1">
    <source>
        <dbReference type="Pfam" id="PF06985"/>
    </source>
</evidence>
<protein>
    <submittedName>
        <fullName evidence="2">Putative het domain-containing protein</fullName>
    </submittedName>
</protein>
<dbReference type="Proteomes" id="UP000034182">
    <property type="component" value="Unassembled WGS sequence"/>
</dbReference>
<sequence>MQDVVVMARKLGIRYVWIDAVCIIQDDKEDWALEAPLMARLYRESALTLSISTALDDNGSAFITTRPPADLPFKHPHNAKTSDFFVRIAPSHDVPDRLYNVRGSGGPALTGKDSRAAVAQKHPVFARGWCFQERLLSRRVLHYTADEFVWQCQSATWCECGAASYNYLASSWPRIHTIHKGSLPAPDLPPLSFEDWRRLVHAFSWNALTFDSDVFPAISGLAHAYQDKVGRFVTGRYLAGHWEADLPHSLLWHSLDARDFIYLLTGTSVTMINSRRSPDVAPSWSWASMKGPVHWPTEGIFAVVNEYESGRAGLEVEYAEVQARCTLKTADEMGQLAGEGQLTVKTRVVQEVLSEFLNFSSELVWWVKEPPYDDVLYASKLAGGKEAYMSVFLDTVEDKNRWRDNNVWFARLCKVTRAEDAELGEGAIKWRRRTGTVALMLHRRDDGKFRRVGIATSPRKRINEVDVGVLAQEVGDAKEMIDGPADSAFDEWFDSVEDTEICII</sequence>
<dbReference type="PANTHER" id="PTHR33112:SF9">
    <property type="entry name" value="HETEROKARYON INCOMPATIBILITY DOMAIN-CONTAINING PROTEIN"/>
    <property type="match status" value="1"/>
</dbReference>
<evidence type="ECO:0000313" key="2">
    <source>
        <dbReference type="EMBL" id="KKY26968.1"/>
    </source>
</evidence>
<comment type="caution">
    <text evidence="2">The sequence shown here is derived from an EMBL/GenBank/DDBJ whole genome shotgun (WGS) entry which is preliminary data.</text>
</comment>
<dbReference type="EMBL" id="LAQI01000029">
    <property type="protein sequence ID" value="KKY26968.1"/>
    <property type="molecule type" value="Genomic_DNA"/>
</dbReference>